<feature type="non-terminal residue" evidence="1">
    <location>
        <position position="1"/>
    </location>
</feature>
<sequence>ASGGCTSVAGNLTVLAHIFDEKAVTPVGFLMHKEIKDYAFGGGTHEYTDLPTDYPYRKLFIASLILGTGADYIFNTIKLSEDNDRKIPFNHTIFDILRSIVGQGPPYREKQVCAIGGSSGYFFCTPTYWPKLDVCTWEGSNNPYTIAIFGGDGGRGAVYGQGTLTNVNIGIEGYAPHGVLEIPFGLQGEPEDWYDVTKLGSLRLDILSHANRTNADNCQIFLQQLRNY</sequence>
<accession>X1BLS3</accession>
<dbReference type="AlphaFoldDB" id="X1BLS3"/>
<proteinExistence type="predicted"/>
<dbReference type="EMBL" id="BART01019117">
    <property type="protein sequence ID" value="GAG82137.1"/>
    <property type="molecule type" value="Genomic_DNA"/>
</dbReference>
<comment type="caution">
    <text evidence="1">The sequence shown here is derived from an EMBL/GenBank/DDBJ whole genome shotgun (WGS) entry which is preliminary data.</text>
</comment>
<gene>
    <name evidence="1" type="ORF">S01H4_35876</name>
</gene>
<name>X1BLS3_9ZZZZ</name>
<evidence type="ECO:0000313" key="1">
    <source>
        <dbReference type="EMBL" id="GAG82137.1"/>
    </source>
</evidence>
<organism evidence="1">
    <name type="scientific">marine sediment metagenome</name>
    <dbReference type="NCBI Taxonomy" id="412755"/>
    <lineage>
        <taxon>unclassified sequences</taxon>
        <taxon>metagenomes</taxon>
        <taxon>ecological metagenomes</taxon>
    </lineage>
</organism>
<reference evidence="1" key="1">
    <citation type="journal article" date="2014" name="Front. Microbiol.">
        <title>High frequency of phylogenetically diverse reductive dehalogenase-homologous genes in deep subseafloor sedimentary metagenomes.</title>
        <authorList>
            <person name="Kawai M."/>
            <person name="Futagami T."/>
            <person name="Toyoda A."/>
            <person name="Takaki Y."/>
            <person name="Nishi S."/>
            <person name="Hori S."/>
            <person name="Arai W."/>
            <person name="Tsubouchi T."/>
            <person name="Morono Y."/>
            <person name="Uchiyama I."/>
            <person name="Ito T."/>
            <person name="Fujiyama A."/>
            <person name="Inagaki F."/>
            <person name="Takami H."/>
        </authorList>
    </citation>
    <scope>NUCLEOTIDE SEQUENCE</scope>
    <source>
        <strain evidence="1">Expedition CK06-06</strain>
    </source>
</reference>
<protein>
    <submittedName>
        <fullName evidence="1">Uncharacterized protein</fullName>
    </submittedName>
</protein>